<dbReference type="KEGG" id="amyt:AMYT_1064"/>
<dbReference type="RefSeq" id="WP_114841516.1">
    <property type="nucleotide sequence ID" value="NZ_CP031219.1"/>
</dbReference>
<organism evidence="2 3">
    <name type="scientific">Malaciobacter mytili LMG 24559</name>
    <dbReference type="NCBI Taxonomy" id="1032238"/>
    <lineage>
        <taxon>Bacteria</taxon>
        <taxon>Pseudomonadati</taxon>
        <taxon>Campylobacterota</taxon>
        <taxon>Epsilonproteobacteria</taxon>
        <taxon>Campylobacterales</taxon>
        <taxon>Arcobacteraceae</taxon>
        <taxon>Malaciobacter</taxon>
    </lineage>
</organism>
<evidence type="ECO:0000313" key="3">
    <source>
        <dbReference type="Proteomes" id="UP000290092"/>
    </source>
</evidence>
<sequence length="266" mass="29624">MKIKLSIASILLFSSLANASWQDLAKGVIDEITTSKDTKTVENQEQNLSESTMISGLKQALEIAVNYSTKTLSQKDGYLNNALVKIPLPNNLDKAEGIIRKAGGDKIVDDLIKSMNDAASNAAIKTTDIFLKSINNLTINDAKNIVAGKENALTSYFKTSSYEELKKSITPIVKESIKSNQVATYYDTFNSFYQTNAKEYIQNTQIMNLAKNFNLDSYLPNDTKTLDEYITTKAIDGLFKMIEEKEKSIRENPVEQTTSLLKKIFG</sequence>
<protein>
    <recommendedName>
        <fullName evidence="4">DUF4197 domain-containing protein</fullName>
    </recommendedName>
</protein>
<dbReference type="Pfam" id="PF13852">
    <property type="entry name" value="DUF4197"/>
    <property type="match status" value="1"/>
</dbReference>
<reference evidence="2 3" key="1">
    <citation type="submission" date="2017-09" db="EMBL/GenBank/DDBJ databases">
        <title>Genomics of the genus Arcobacter.</title>
        <authorList>
            <person name="Perez-Cataluna A."/>
            <person name="Figueras M.J."/>
            <person name="Salas-Masso N."/>
        </authorList>
    </citation>
    <scope>NUCLEOTIDE SEQUENCE [LARGE SCALE GENOMIC DNA]</scope>
    <source>
        <strain evidence="2 3">CECT 7386</strain>
    </source>
</reference>
<name>A0AAX2ADY7_9BACT</name>
<gene>
    <name evidence="2" type="ORF">CP985_10195</name>
</gene>
<evidence type="ECO:0008006" key="4">
    <source>
        <dbReference type="Google" id="ProtNLM"/>
    </source>
</evidence>
<evidence type="ECO:0000256" key="1">
    <source>
        <dbReference type="SAM" id="SignalP"/>
    </source>
</evidence>
<accession>A0AAX2ADY7</accession>
<proteinExistence type="predicted"/>
<feature type="signal peptide" evidence="1">
    <location>
        <begin position="1"/>
        <end position="19"/>
    </location>
</feature>
<dbReference type="AlphaFoldDB" id="A0AAX2ADY7"/>
<dbReference type="Proteomes" id="UP000290092">
    <property type="component" value="Unassembled WGS sequence"/>
</dbReference>
<dbReference type="EMBL" id="NXID01000038">
    <property type="protein sequence ID" value="RXK15113.1"/>
    <property type="molecule type" value="Genomic_DNA"/>
</dbReference>
<feature type="chain" id="PRO_5043779893" description="DUF4197 domain-containing protein" evidence="1">
    <location>
        <begin position="20"/>
        <end position="266"/>
    </location>
</feature>
<evidence type="ECO:0000313" key="2">
    <source>
        <dbReference type="EMBL" id="RXK15113.1"/>
    </source>
</evidence>
<comment type="caution">
    <text evidence="2">The sequence shown here is derived from an EMBL/GenBank/DDBJ whole genome shotgun (WGS) entry which is preliminary data.</text>
</comment>
<keyword evidence="3" id="KW-1185">Reference proteome</keyword>
<dbReference type="InterPro" id="IPR025245">
    <property type="entry name" value="DUF4197"/>
</dbReference>
<keyword evidence="1" id="KW-0732">Signal</keyword>